<dbReference type="Pfam" id="PF03176">
    <property type="entry name" value="MMPL"/>
    <property type="match status" value="2"/>
</dbReference>
<sequence length="725" mass="75292">MATLLYRLGRYSFRNRRTVLLSWLGLLVAALAGMVLLQKPTTDSFSIPGTPAQQTIDLLAERFPQARAQTAGATARVVFAQPGGNVLDEAAVRRAVASLKSSPQVATVSDPAQNPDRTVAYVQVTYSVPPSGLTGAARQGLDDVVMWARAEGLIAEVGGDAVQAAGHAPIGEVFGVVIAALVLLATFGSLVAAGLPLLTAIIGVALGFAGIGIATRFTELSGTTSTLAMMLGLAVAIDYALFIVSRYRTELRAGRERSEAAGRAVGTAGNAVVFAGLTVIIALSGLTVAGIPFLSQMGVAAAGTVAVAVLIALTLLPALLGYAGTKITPAQVRDRTARPALGDTWVRVIARHPVPALLAAVLGLGVIAIPAADLRLGLPTDGSAAADTSPRRAYDQLSDGFGPGFNGPLTVVVVPGTTLEGLPGVAMVSPPATNVAGDTSIVTVVPATAPDDRATEDLVHRMRDTEGVLGVTGATAVNVDISEKLAGALVPYLILVVGLAFVLLALVFRSVLVPLTATLGFLLSVAATFGALVAVFQWGWQADRFGLIQTGPIISFLPILLIGIVFGLAMDYQVFLVTRMREAFVHGAKARDAVISGFRHGARVVTAAAFIMMSVFFGFMLGPEAVIKSIGFGLGMAILFDAVVVRMILVPAVMVLLGNAAWWLPGRLDRLLPDVDVEGGALTRRLDRQRTSAQPQPQPEPELELDAEPVVTDGSPSAQRELLQS</sequence>
<reference evidence="10 11" key="1">
    <citation type="submission" date="2022-06" db="EMBL/GenBank/DDBJ databases">
        <title>Actinoplanes abujensis sp. nov., isolated from Nigerian arid soil.</title>
        <authorList>
            <person name="Ding P."/>
        </authorList>
    </citation>
    <scope>NUCLEOTIDE SEQUENCE [LARGE SCALE GENOMIC DNA]</scope>
    <source>
        <strain evidence="11">TRM88002</strain>
    </source>
</reference>
<gene>
    <name evidence="10" type="ORF">LXN57_21100</name>
</gene>
<keyword evidence="3" id="KW-1003">Cell membrane</keyword>
<evidence type="ECO:0000256" key="8">
    <source>
        <dbReference type="SAM" id="Phobius"/>
    </source>
</evidence>
<dbReference type="PANTHER" id="PTHR33406">
    <property type="entry name" value="MEMBRANE PROTEIN MJ1562-RELATED"/>
    <property type="match status" value="1"/>
</dbReference>
<evidence type="ECO:0000256" key="3">
    <source>
        <dbReference type="ARBA" id="ARBA00022475"/>
    </source>
</evidence>
<dbReference type="EMBL" id="JAMQOL010000029">
    <property type="protein sequence ID" value="MCM4080081.1"/>
    <property type="molecule type" value="Genomic_DNA"/>
</dbReference>
<evidence type="ECO:0000256" key="6">
    <source>
        <dbReference type="ARBA" id="ARBA00023136"/>
    </source>
</evidence>
<dbReference type="InterPro" id="IPR000731">
    <property type="entry name" value="SSD"/>
</dbReference>
<proteinExistence type="inferred from homology"/>
<evidence type="ECO:0000256" key="5">
    <source>
        <dbReference type="ARBA" id="ARBA00022989"/>
    </source>
</evidence>
<feature type="transmembrane region" description="Helical" evidence="8">
    <location>
        <begin position="489"/>
        <end position="508"/>
    </location>
</feature>
<feature type="transmembrane region" description="Helical" evidence="8">
    <location>
        <begin position="268"/>
        <end position="294"/>
    </location>
</feature>
<feature type="compositionally biased region" description="Polar residues" evidence="7">
    <location>
        <begin position="714"/>
        <end position="725"/>
    </location>
</feature>
<dbReference type="InterPro" id="IPR004869">
    <property type="entry name" value="MMPL_dom"/>
</dbReference>
<comment type="similarity">
    <text evidence="2">Belongs to the resistance-nodulation-cell division (RND) (TC 2.A.6) family. MmpL subfamily.</text>
</comment>
<name>A0ABT0Y242_9ACTN</name>
<feature type="transmembrane region" description="Helical" evidence="8">
    <location>
        <begin position="354"/>
        <end position="372"/>
    </location>
</feature>
<comment type="subcellular location">
    <subcellularLocation>
        <location evidence="1">Cell membrane</location>
        <topology evidence="1">Multi-pass membrane protein</topology>
    </subcellularLocation>
</comment>
<evidence type="ECO:0000259" key="9">
    <source>
        <dbReference type="PROSITE" id="PS50156"/>
    </source>
</evidence>
<dbReference type="SUPFAM" id="SSF82866">
    <property type="entry name" value="Multidrug efflux transporter AcrB transmembrane domain"/>
    <property type="match status" value="2"/>
</dbReference>
<evidence type="ECO:0000256" key="1">
    <source>
        <dbReference type="ARBA" id="ARBA00004651"/>
    </source>
</evidence>
<evidence type="ECO:0000256" key="7">
    <source>
        <dbReference type="SAM" id="MobiDB-lite"/>
    </source>
</evidence>
<dbReference type="Proteomes" id="UP001523216">
    <property type="component" value="Unassembled WGS sequence"/>
</dbReference>
<dbReference type="RefSeq" id="WP_251799889.1">
    <property type="nucleotide sequence ID" value="NZ_JAMQOL010000029.1"/>
</dbReference>
<feature type="transmembrane region" description="Helical" evidence="8">
    <location>
        <begin position="300"/>
        <end position="323"/>
    </location>
</feature>
<organism evidence="10 11">
    <name type="scientific">Paractinoplanes hotanensis</name>
    <dbReference type="NCBI Taxonomy" id="2906497"/>
    <lineage>
        <taxon>Bacteria</taxon>
        <taxon>Bacillati</taxon>
        <taxon>Actinomycetota</taxon>
        <taxon>Actinomycetes</taxon>
        <taxon>Micromonosporales</taxon>
        <taxon>Micromonosporaceae</taxon>
        <taxon>Paractinoplanes</taxon>
    </lineage>
</organism>
<dbReference type="InterPro" id="IPR050545">
    <property type="entry name" value="Mycobact_MmpL"/>
</dbReference>
<comment type="caution">
    <text evidence="10">The sequence shown here is derived from an EMBL/GenBank/DDBJ whole genome shotgun (WGS) entry which is preliminary data.</text>
</comment>
<dbReference type="PROSITE" id="PS50156">
    <property type="entry name" value="SSD"/>
    <property type="match status" value="1"/>
</dbReference>
<feature type="transmembrane region" description="Helical" evidence="8">
    <location>
        <begin position="197"/>
        <end position="215"/>
    </location>
</feature>
<feature type="transmembrane region" description="Helical" evidence="8">
    <location>
        <begin position="227"/>
        <end position="247"/>
    </location>
</feature>
<dbReference type="PANTHER" id="PTHR33406:SF11">
    <property type="entry name" value="MEMBRANE PROTEIN SCO6666-RELATED"/>
    <property type="match status" value="1"/>
</dbReference>
<feature type="transmembrane region" description="Helical" evidence="8">
    <location>
        <begin position="552"/>
        <end position="572"/>
    </location>
</feature>
<feature type="transmembrane region" description="Helical" evidence="8">
    <location>
        <begin position="520"/>
        <end position="540"/>
    </location>
</feature>
<evidence type="ECO:0000256" key="2">
    <source>
        <dbReference type="ARBA" id="ARBA00010157"/>
    </source>
</evidence>
<feature type="region of interest" description="Disordered" evidence="7">
    <location>
        <begin position="683"/>
        <end position="725"/>
    </location>
</feature>
<protein>
    <submittedName>
        <fullName evidence="10">MMPL family transporter</fullName>
    </submittedName>
</protein>
<feature type="transmembrane region" description="Helical" evidence="8">
    <location>
        <begin position="643"/>
        <end position="664"/>
    </location>
</feature>
<keyword evidence="5 8" id="KW-1133">Transmembrane helix</keyword>
<feature type="transmembrane region" description="Helical" evidence="8">
    <location>
        <begin position="604"/>
        <end position="623"/>
    </location>
</feature>
<evidence type="ECO:0000256" key="4">
    <source>
        <dbReference type="ARBA" id="ARBA00022692"/>
    </source>
</evidence>
<evidence type="ECO:0000313" key="11">
    <source>
        <dbReference type="Proteomes" id="UP001523216"/>
    </source>
</evidence>
<keyword evidence="4 8" id="KW-0812">Transmembrane</keyword>
<feature type="transmembrane region" description="Helical" evidence="8">
    <location>
        <begin position="173"/>
        <end position="192"/>
    </location>
</feature>
<keyword evidence="6 8" id="KW-0472">Membrane</keyword>
<keyword evidence="11" id="KW-1185">Reference proteome</keyword>
<evidence type="ECO:0000313" key="10">
    <source>
        <dbReference type="EMBL" id="MCM4080081.1"/>
    </source>
</evidence>
<feature type="domain" description="SSD" evidence="9">
    <location>
        <begin position="175"/>
        <end position="322"/>
    </location>
</feature>
<dbReference type="Gene3D" id="1.20.1640.10">
    <property type="entry name" value="Multidrug efflux transporter AcrB transmembrane domain"/>
    <property type="match status" value="2"/>
</dbReference>
<accession>A0ABT0Y242</accession>